<protein>
    <submittedName>
        <fullName evidence="2">Secreted protein</fullName>
    </submittedName>
</protein>
<accession>A0A0K0DQI7</accession>
<reference evidence="2" key="2">
    <citation type="submission" date="2017-02" db="UniProtKB">
        <authorList>
            <consortium name="WormBaseParasite"/>
        </authorList>
    </citation>
    <scope>IDENTIFICATION</scope>
</reference>
<proteinExistence type="predicted"/>
<dbReference type="WBParaSite" id="ACAC_0001402601-mRNA-1">
    <property type="protein sequence ID" value="ACAC_0001402601-mRNA-1"/>
    <property type="gene ID" value="ACAC_0001402601"/>
</dbReference>
<dbReference type="AlphaFoldDB" id="A0A0K0DQI7"/>
<sequence>MRQNILVATSVLLLACVLLYGLPLRRYQHRHMRRHFHGRRIHRQIPHYPARNEKHPSYCNIREYHVICGPEKHCDRSCDNMYRLVFGRLKSYDFFLALIIDINRFISKFDDQRMLK</sequence>
<evidence type="ECO:0000313" key="1">
    <source>
        <dbReference type="Proteomes" id="UP000035642"/>
    </source>
</evidence>
<evidence type="ECO:0000313" key="2">
    <source>
        <dbReference type="WBParaSite" id="ACAC_0001402601-mRNA-1"/>
    </source>
</evidence>
<dbReference type="PROSITE" id="PS51257">
    <property type="entry name" value="PROKAR_LIPOPROTEIN"/>
    <property type="match status" value="1"/>
</dbReference>
<name>A0A0K0DQI7_ANGCA</name>
<organism evidence="1 2">
    <name type="scientific">Angiostrongylus cantonensis</name>
    <name type="common">Rat lungworm</name>
    <dbReference type="NCBI Taxonomy" id="6313"/>
    <lineage>
        <taxon>Eukaryota</taxon>
        <taxon>Metazoa</taxon>
        <taxon>Ecdysozoa</taxon>
        <taxon>Nematoda</taxon>
        <taxon>Chromadorea</taxon>
        <taxon>Rhabditida</taxon>
        <taxon>Rhabditina</taxon>
        <taxon>Rhabditomorpha</taxon>
        <taxon>Strongyloidea</taxon>
        <taxon>Metastrongylidae</taxon>
        <taxon>Angiostrongylus</taxon>
    </lineage>
</organism>
<keyword evidence="1" id="KW-1185">Reference proteome</keyword>
<reference evidence="1" key="1">
    <citation type="submission" date="2012-09" db="EMBL/GenBank/DDBJ databases">
        <authorList>
            <person name="Martin A.A."/>
        </authorList>
    </citation>
    <scope>NUCLEOTIDE SEQUENCE</scope>
</reference>
<dbReference type="Proteomes" id="UP000035642">
    <property type="component" value="Unassembled WGS sequence"/>
</dbReference>